<gene>
    <name evidence="12" type="ORF">DRE_00442</name>
</gene>
<sequence length="429" mass="47391">MLLPSRNSDFYHHHHRVQVADGNVTSAVYPPSQTIALSIEAISGITGSVSIACWLVVFTPQIIENFKRGSAEGLSLTFLILWLLGDIFNVLGGILQGVIPTMLILAIYYTFADIVLIIQCFYYRAYARKAEADPQIDGSGNRHSSNARPGTADSEVDPTEESPLLSRTISDPYPDERRGSFRMLADSAHHLSPANPLHSLPPSRPSSSHMRKLSNSNVKGVNNVTFDDFSAHTHTDSRETATENTQQRVPSTPTPNKIWKAVLRNTIAISLVIFAGIAGYFLTPSHTHAPSEGDPNVPEHHSPLAFSLYGQIFGYLCAALYLGSRIPQIVLNYQRKSCEGVSFLFFVFACLGNVTYVISIVAYRPGRVEDGEGYWRYIAVNASWLLGSLGTLALDFVIFVQFFLYKNSDDEDRLDESAITSDDDEAMHP</sequence>
<reference evidence="12 13" key="1">
    <citation type="submission" date="2013-05" db="EMBL/GenBank/DDBJ databases">
        <title>Drechslerella stenobrocha genome reveals carnivorous origination and mechanical trapping mechanism of predatory fungi.</title>
        <authorList>
            <person name="Liu X."/>
            <person name="Zhang W."/>
            <person name="Liu K."/>
        </authorList>
    </citation>
    <scope>NUCLEOTIDE SEQUENCE [LARGE SCALE GENOMIC DNA]</scope>
    <source>
        <strain evidence="12 13">248</strain>
    </source>
</reference>
<feature type="region of interest" description="Disordered" evidence="10">
    <location>
        <begin position="233"/>
        <end position="253"/>
    </location>
</feature>
<feature type="region of interest" description="Disordered" evidence="10">
    <location>
        <begin position="134"/>
        <end position="175"/>
    </location>
</feature>
<feature type="transmembrane region" description="Helical" evidence="11">
    <location>
        <begin position="383"/>
        <end position="405"/>
    </location>
</feature>
<keyword evidence="6" id="KW-0677">Repeat</keyword>
<evidence type="ECO:0000313" key="12">
    <source>
        <dbReference type="EMBL" id="EWC47474.1"/>
    </source>
</evidence>
<feature type="region of interest" description="Disordered" evidence="10">
    <location>
        <begin position="192"/>
        <end position="217"/>
    </location>
</feature>
<evidence type="ECO:0000256" key="10">
    <source>
        <dbReference type="SAM" id="MobiDB-lite"/>
    </source>
</evidence>
<evidence type="ECO:0000256" key="8">
    <source>
        <dbReference type="ARBA" id="ARBA00023136"/>
    </source>
</evidence>
<feature type="transmembrane region" description="Helical" evidence="11">
    <location>
        <begin position="105"/>
        <end position="123"/>
    </location>
</feature>
<dbReference type="InterPro" id="IPR051415">
    <property type="entry name" value="LAAT-1"/>
</dbReference>
<evidence type="ECO:0000256" key="4">
    <source>
        <dbReference type="ARBA" id="ARBA00022554"/>
    </source>
</evidence>
<feature type="transmembrane region" description="Helical" evidence="11">
    <location>
        <begin position="78"/>
        <end position="99"/>
    </location>
</feature>
<dbReference type="GO" id="GO:0015101">
    <property type="term" value="F:organic cation transmembrane transporter activity"/>
    <property type="evidence" value="ECO:0007669"/>
    <property type="project" value="UniProtKB-ARBA"/>
</dbReference>
<dbReference type="PANTHER" id="PTHR16201">
    <property type="entry name" value="SEVEN TRANSMEMBRANE PROTEIN 1-RELATED"/>
    <property type="match status" value="1"/>
</dbReference>
<dbReference type="GO" id="GO:0034490">
    <property type="term" value="P:basic amino acid transmembrane import into vacuole"/>
    <property type="evidence" value="ECO:0007669"/>
    <property type="project" value="UniProtKB-ARBA"/>
</dbReference>
<dbReference type="FunFam" id="1.20.1280.290:FF:000011">
    <property type="entry name" value="PQ loop repeat protein"/>
    <property type="match status" value="1"/>
</dbReference>
<feature type="transmembrane region" description="Helical" evidence="11">
    <location>
        <begin position="343"/>
        <end position="363"/>
    </location>
</feature>
<evidence type="ECO:0000256" key="3">
    <source>
        <dbReference type="ARBA" id="ARBA00022448"/>
    </source>
</evidence>
<dbReference type="GO" id="GO:0015179">
    <property type="term" value="F:L-amino acid transmembrane transporter activity"/>
    <property type="evidence" value="ECO:0007669"/>
    <property type="project" value="UniProtKB-ARBA"/>
</dbReference>
<evidence type="ECO:0000256" key="1">
    <source>
        <dbReference type="ARBA" id="ARBA00004116"/>
    </source>
</evidence>
<keyword evidence="13" id="KW-1185">Reference proteome</keyword>
<dbReference type="PANTHER" id="PTHR16201:SF35">
    <property type="entry name" value="VACUOLAR AMINO ACID TRANSPORTER YPQ1-RELATED"/>
    <property type="match status" value="1"/>
</dbReference>
<dbReference type="OrthoDB" id="8048523at2759"/>
<proteinExistence type="inferred from homology"/>
<evidence type="ECO:0000256" key="5">
    <source>
        <dbReference type="ARBA" id="ARBA00022692"/>
    </source>
</evidence>
<evidence type="ECO:0000256" key="2">
    <source>
        <dbReference type="ARBA" id="ARBA00004127"/>
    </source>
</evidence>
<keyword evidence="3" id="KW-0813">Transport</keyword>
<protein>
    <recommendedName>
        <fullName evidence="14">PQ-loop-domain-containing protein</fullName>
    </recommendedName>
</protein>
<feature type="transmembrane region" description="Helical" evidence="11">
    <location>
        <begin position="303"/>
        <end position="322"/>
    </location>
</feature>
<dbReference type="FunFam" id="1.20.1280.290:FF:000012">
    <property type="entry name" value="Vacuolar membrane PQ loop repeat protein"/>
    <property type="match status" value="1"/>
</dbReference>
<evidence type="ECO:0000256" key="6">
    <source>
        <dbReference type="ARBA" id="ARBA00022737"/>
    </source>
</evidence>
<evidence type="ECO:0008006" key="14">
    <source>
        <dbReference type="Google" id="ProtNLM"/>
    </source>
</evidence>
<dbReference type="SMART" id="SM00679">
    <property type="entry name" value="CTNS"/>
    <property type="match status" value="2"/>
</dbReference>
<dbReference type="GO" id="GO:0015174">
    <property type="term" value="F:basic amino acid transmembrane transporter activity"/>
    <property type="evidence" value="ECO:0007669"/>
    <property type="project" value="UniProtKB-ARBA"/>
</dbReference>
<comment type="subcellular location">
    <subcellularLocation>
        <location evidence="2">Endomembrane system</location>
        <topology evidence="2">Multi-pass membrane protein</topology>
    </subcellularLocation>
    <subcellularLocation>
        <location evidence="1">Vacuole</location>
    </subcellularLocation>
</comment>
<feature type="compositionally biased region" description="Low complexity" evidence="10">
    <location>
        <begin position="196"/>
        <end position="208"/>
    </location>
</feature>
<dbReference type="GO" id="GO:0005773">
    <property type="term" value="C:vacuole"/>
    <property type="evidence" value="ECO:0007669"/>
    <property type="project" value="UniProtKB-SubCell"/>
</dbReference>
<comment type="similarity">
    <text evidence="9">Belongs to the laat-1 family.</text>
</comment>
<dbReference type="Pfam" id="PF04193">
    <property type="entry name" value="PQ-loop"/>
    <property type="match status" value="2"/>
</dbReference>
<feature type="transmembrane region" description="Helical" evidence="11">
    <location>
        <begin position="262"/>
        <end position="283"/>
    </location>
</feature>
<dbReference type="GO" id="GO:0034488">
    <property type="term" value="P:basic amino acid transmembrane export from vacuole"/>
    <property type="evidence" value="ECO:0007669"/>
    <property type="project" value="UniProtKB-ARBA"/>
</dbReference>
<keyword evidence="8 11" id="KW-0472">Membrane</keyword>
<keyword evidence="7 11" id="KW-1133">Transmembrane helix</keyword>
<evidence type="ECO:0000256" key="7">
    <source>
        <dbReference type="ARBA" id="ARBA00022989"/>
    </source>
</evidence>
<dbReference type="InterPro" id="IPR006603">
    <property type="entry name" value="PQ-loop_rpt"/>
</dbReference>
<evidence type="ECO:0000256" key="9">
    <source>
        <dbReference type="ARBA" id="ARBA00038039"/>
    </source>
</evidence>
<keyword evidence="5 11" id="KW-0812">Transmembrane</keyword>
<name>W7HVE5_9PEZI</name>
<dbReference type="Proteomes" id="UP000024837">
    <property type="component" value="Unassembled WGS sequence"/>
</dbReference>
<dbReference type="Gene3D" id="1.20.1280.290">
    <property type="match status" value="2"/>
</dbReference>
<dbReference type="GO" id="GO:0098588">
    <property type="term" value="C:bounding membrane of organelle"/>
    <property type="evidence" value="ECO:0007669"/>
    <property type="project" value="UniProtKB-ARBA"/>
</dbReference>
<evidence type="ECO:0000313" key="13">
    <source>
        <dbReference type="Proteomes" id="UP000024837"/>
    </source>
</evidence>
<dbReference type="EMBL" id="KI966410">
    <property type="protein sequence ID" value="EWC47474.1"/>
    <property type="molecule type" value="Genomic_DNA"/>
</dbReference>
<feature type="transmembrane region" description="Helical" evidence="11">
    <location>
        <begin position="35"/>
        <end position="57"/>
    </location>
</feature>
<evidence type="ECO:0000256" key="11">
    <source>
        <dbReference type="SAM" id="Phobius"/>
    </source>
</evidence>
<organism evidence="12 13">
    <name type="scientific">Drechslerella stenobrocha 248</name>
    <dbReference type="NCBI Taxonomy" id="1043628"/>
    <lineage>
        <taxon>Eukaryota</taxon>
        <taxon>Fungi</taxon>
        <taxon>Dikarya</taxon>
        <taxon>Ascomycota</taxon>
        <taxon>Pezizomycotina</taxon>
        <taxon>Orbiliomycetes</taxon>
        <taxon>Orbiliales</taxon>
        <taxon>Orbiliaceae</taxon>
        <taxon>Drechslerella</taxon>
    </lineage>
</organism>
<dbReference type="GO" id="GO:0012505">
    <property type="term" value="C:endomembrane system"/>
    <property type="evidence" value="ECO:0007669"/>
    <property type="project" value="UniProtKB-SubCell"/>
</dbReference>
<accession>W7HVE5</accession>
<keyword evidence="4" id="KW-0926">Vacuole</keyword>
<dbReference type="HOGENOM" id="CLU_019699_1_1_1"/>
<dbReference type="AlphaFoldDB" id="W7HVE5"/>
<feature type="compositionally biased region" description="Polar residues" evidence="10">
    <location>
        <begin position="242"/>
        <end position="253"/>
    </location>
</feature>